<dbReference type="Pfam" id="PF08241">
    <property type="entry name" value="Methyltransf_11"/>
    <property type="match status" value="1"/>
</dbReference>
<sequence length="226" mass="25344">MNSAELSSQLRKPTGANGLEIAEALNDSNKSLYELTFEMIAPESGHHLLEIGFGNGKHFPKYFEKEQNLQLTGVDFSKDMCQAARQLNASLIETGKLTIHCDETSSLPFPEAHFDMAIALNVIYFLDPPETHLREIHRVLKPNGLFLIGYRPRHTVEHLDFTKQGFTLYEANELISLLENNGFQIVKEQNQVSSKTSVEGKEVTVKDACLLVKKIAPTQSARSENQ</sequence>
<dbReference type="AlphaFoldDB" id="A0A521FD40"/>
<keyword evidence="2" id="KW-0808">Transferase</keyword>
<dbReference type="CDD" id="cd02440">
    <property type="entry name" value="AdoMet_MTases"/>
    <property type="match status" value="1"/>
</dbReference>
<reference evidence="2 3" key="1">
    <citation type="submission" date="2017-05" db="EMBL/GenBank/DDBJ databases">
        <authorList>
            <person name="Varghese N."/>
            <person name="Submissions S."/>
        </authorList>
    </citation>
    <scope>NUCLEOTIDE SEQUENCE [LARGE SCALE GENOMIC DNA]</scope>
    <source>
        <strain evidence="2 3">DSM 21985</strain>
    </source>
</reference>
<dbReference type="SUPFAM" id="SSF53335">
    <property type="entry name" value="S-adenosyl-L-methionine-dependent methyltransferases"/>
    <property type="match status" value="1"/>
</dbReference>
<organism evidence="2 3">
    <name type="scientific">Gracilimonas mengyeensis</name>
    <dbReference type="NCBI Taxonomy" id="1302730"/>
    <lineage>
        <taxon>Bacteria</taxon>
        <taxon>Pseudomonadati</taxon>
        <taxon>Balneolota</taxon>
        <taxon>Balneolia</taxon>
        <taxon>Balneolales</taxon>
        <taxon>Balneolaceae</taxon>
        <taxon>Gracilimonas</taxon>
    </lineage>
</organism>
<dbReference type="InterPro" id="IPR029063">
    <property type="entry name" value="SAM-dependent_MTases_sf"/>
</dbReference>
<keyword evidence="3" id="KW-1185">Reference proteome</keyword>
<name>A0A521FD40_9BACT</name>
<dbReference type="EMBL" id="FXTP01000017">
    <property type="protein sequence ID" value="SMO94102.1"/>
    <property type="molecule type" value="Genomic_DNA"/>
</dbReference>
<proteinExistence type="predicted"/>
<evidence type="ECO:0000259" key="1">
    <source>
        <dbReference type="Pfam" id="PF08241"/>
    </source>
</evidence>
<dbReference type="OrthoDB" id="9770553at2"/>
<gene>
    <name evidence="2" type="ORF">SAMN06265219_11745</name>
</gene>
<dbReference type="GO" id="GO:0008757">
    <property type="term" value="F:S-adenosylmethionine-dependent methyltransferase activity"/>
    <property type="evidence" value="ECO:0007669"/>
    <property type="project" value="InterPro"/>
</dbReference>
<feature type="domain" description="Methyltransferase type 11" evidence="1">
    <location>
        <begin position="49"/>
        <end position="148"/>
    </location>
</feature>
<dbReference type="PANTHER" id="PTHR42912">
    <property type="entry name" value="METHYLTRANSFERASE"/>
    <property type="match status" value="1"/>
</dbReference>
<dbReference type="RefSeq" id="WP_142455896.1">
    <property type="nucleotide sequence ID" value="NZ_FXTP01000017.1"/>
</dbReference>
<dbReference type="Proteomes" id="UP000317557">
    <property type="component" value="Unassembled WGS sequence"/>
</dbReference>
<dbReference type="GO" id="GO:0032259">
    <property type="term" value="P:methylation"/>
    <property type="evidence" value="ECO:0007669"/>
    <property type="project" value="UniProtKB-KW"/>
</dbReference>
<accession>A0A521FD40</accession>
<keyword evidence="2" id="KW-0489">Methyltransferase</keyword>
<evidence type="ECO:0000313" key="3">
    <source>
        <dbReference type="Proteomes" id="UP000317557"/>
    </source>
</evidence>
<protein>
    <submittedName>
        <fullName evidence="2">Methyltransferase domain-containing protein</fullName>
    </submittedName>
</protein>
<dbReference type="Gene3D" id="3.40.50.150">
    <property type="entry name" value="Vaccinia Virus protein VP39"/>
    <property type="match status" value="1"/>
</dbReference>
<evidence type="ECO:0000313" key="2">
    <source>
        <dbReference type="EMBL" id="SMO94102.1"/>
    </source>
</evidence>
<dbReference type="InterPro" id="IPR050508">
    <property type="entry name" value="Methyltransf_Superfamily"/>
</dbReference>
<dbReference type="InterPro" id="IPR013216">
    <property type="entry name" value="Methyltransf_11"/>
</dbReference>